<dbReference type="AlphaFoldDB" id="A0A2I8VNJ4"/>
<sequence length="284" mass="28755">MRGLGTLDAVSGLPPAVVDLFGLLTLLGDPWLLLGGLAALYAVSDRLGLDRRRVGFVLATAFLSLGVTLALKTAFALPRPPGAGIEGYGFPSGHALGATVVWVTAALALDAGRRRVRVAVAGVVVPVVAASRVVIGVHYLVDVVVGVAVGVALVGLVFWGLWRDRWKPPTHAAVDRVFALAAGAALVALFLSNGVDTLLTVGAALGGWVGWRAVEPAVEPPAPALPPRGTALAVAGLPPLLGGLLALDAAAEAATIPDTLTMGLAGGCIALLFALPRLVQRVVG</sequence>
<keyword evidence="1" id="KW-1133">Transmembrane helix</keyword>
<evidence type="ECO:0000313" key="3">
    <source>
        <dbReference type="EMBL" id="AUV83510.1"/>
    </source>
</evidence>
<dbReference type="InterPro" id="IPR000326">
    <property type="entry name" value="PAP2/HPO"/>
</dbReference>
<dbReference type="RefSeq" id="WP_103427199.1">
    <property type="nucleotide sequence ID" value="NZ_CP026309.1"/>
</dbReference>
<dbReference type="Pfam" id="PF01569">
    <property type="entry name" value="PAP2"/>
    <property type="match status" value="1"/>
</dbReference>
<evidence type="ECO:0000259" key="2">
    <source>
        <dbReference type="SMART" id="SM00014"/>
    </source>
</evidence>
<dbReference type="SUPFAM" id="SSF48317">
    <property type="entry name" value="Acid phosphatase/Vanadium-dependent haloperoxidase"/>
    <property type="match status" value="1"/>
</dbReference>
<dbReference type="KEGG" id="srub:C2R22_19235"/>
<dbReference type="SMART" id="SM00014">
    <property type="entry name" value="acidPPc"/>
    <property type="match status" value="1"/>
</dbReference>
<keyword evidence="1" id="KW-0812">Transmembrane</keyword>
<dbReference type="PANTHER" id="PTHR14969:SF13">
    <property type="entry name" value="AT30094P"/>
    <property type="match status" value="1"/>
</dbReference>
<name>A0A2I8VNJ4_9EURY</name>
<evidence type="ECO:0000313" key="4">
    <source>
        <dbReference type="Proteomes" id="UP000236584"/>
    </source>
</evidence>
<feature type="transmembrane region" description="Helical" evidence="1">
    <location>
        <begin position="88"/>
        <end position="109"/>
    </location>
</feature>
<keyword evidence="4" id="KW-1185">Reference proteome</keyword>
<proteinExistence type="predicted"/>
<feature type="domain" description="Phosphatidic acid phosphatase type 2/haloperoxidase" evidence="2">
    <location>
        <begin position="54"/>
        <end position="158"/>
    </location>
</feature>
<feature type="transmembrane region" description="Helical" evidence="1">
    <location>
        <begin position="173"/>
        <end position="191"/>
    </location>
</feature>
<gene>
    <name evidence="3" type="ORF">C2R22_19235</name>
</gene>
<dbReference type="PANTHER" id="PTHR14969">
    <property type="entry name" value="SPHINGOSINE-1-PHOSPHATE PHOSPHOHYDROLASE"/>
    <property type="match status" value="1"/>
</dbReference>
<organism evidence="3 4">
    <name type="scientific">Salinigranum rubrum</name>
    <dbReference type="NCBI Taxonomy" id="755307"/>
    <lineage>
        <taxon>Archaea</taxon>
        <taxon>Methanobacteriati</taxon>
        <taxon>Methanobacteriota</taxon>
        <taxon>Stenosarchaea group</taxon>
        <taxon>Halobacteria</taxon>
        <taxon>Halobacteriales</taxon>
        <taxon>Haloferacaceae</taxon>
        <taxon>Salinigranum</taxon>
    </lineage>
</organism>
<keyword evidence="1" id="KW-0472">Membrane</keyword>
<protein>
    <submittedName>
        <fullName evidence="3">Phosphatidic acid phosphatase</fullName>
    </submittedName>
</protein>
<reference evidence="3 4" key="1">
    <citation type="submission" date="2018-01" db="EMBL/GenBank/DDBJ databases">
        <title>Complete genome sequence of Salinigranum rubrum GX10T, an extremely halophilic archaeon isolated from a marine solar saltern.</title>
        <authorList>
            <person name="Han S."/>
        </authorList>
    </citation>
    <scope>NUCLEOTIDE SEQUENCE [LARGE SCALE GENOMIC DNA]</scope>
    <source>
        <strain evidence="3 4">GX10</strain>
    </source>
</reference>
<evidence type="ECO:0000256" key="1">
    <source>
        <dbReference type="SAM" id="Phobius"/>
    </source>
</evidence>
<feature type="transmembrane region" description="Helical" evidence="1">
    <location>
        <begin position="259"/>
        <end position="279"/>
    </location>
</feature>
<dbReference type="Proteomes" id="UP000236584">
    <property type="component" value="Chromosome"/>
</dbReference>
<feature type="transmembrane region" description="Helical" evidence="1">
    <location>
        <begin position="20"/>
        <end position="43"/>
    </location>
</feature>
<dbReference type="Gene3D" id="1.20.144.10">
    <property type="entry name" value="Phosphatidic acid phosphatase type 2/haloperoxidase"/>
    <property type="match status" value="1"/>
</dbReference>
<accession>A0A2I8VNJ4</accession>
<dbReference type="EMBL" id="CP026309">
    <property type="protein sequence ID" value="AUV83510.1"/>
    <property type="molecule type" value="Genomic_DNA"/>
</dbReference>
<dbReference type="OrthoDB" id="10182at2157"/>
<feature type="transmembrane region" description="Helical" evidence="1">
    <location>
        <begin position="116"/>
        <end position="137"/>
    </location>
</feature>
<feature type="transmembrane region" description="Helical" evidence="1">
    <location>
        <begin position="143"/>
        <end position="161"/>
    </location>
</feature>
<feature type="transmembrane region" description="Helical" evidence="1">
    <location>
        <begin position="55"/>
        <end position="76"/>
    </location>
</feature>
<dbReference type="InterPro" id="IPR036938">
    <property type="entry name" value="PAP2/HPO_sf"/>
</dbReference>
<dbReference type="GeneID" id="35594273"/>